<reference evidence="3 4" key="1">
    <citation type="journal article" date="2018" name="Front. Microbiol.">
        <title>Pseudomonas rhizophila S211, a New Plant Growth-Promoting Rhizobacterium with Potential in Pesticide-Bioremediation.</title>
        <authorList>
            <person name="Hassen W."/>
            <person name="Neifar M."/>
            <person name="Cherif H."/>
            <person name="Najjari A."/>
            <person name="Chouchane H."/>
            <person name="Driouich R.C."/>
            <person name="Salah A."/>
            <person name="Naili F."/>
            <person name="Mosbah A."/>
            <person name="Souissi Y."/>
            <person name="Raddadi N."/>
            <person name="Ouzari H.I."/>
            <person name="Fava F."/>
            <person name="Cherif A."/>
        </authorList>
    </citation>
    <scope>NUCLEOTIDE SEQUENCE [LARGE SCALE GENOMIC DNA]</scope>
    <source>
        <strain evidence="3 4">S211</strain>
    </source>
</reference>
<feature type="domain" description="PepSY" evidence="2">
    <location>
        <begin position="39"/>
        <end position="96"/>
    </location>
</feature>
<feature type="chain" id="PRO_5046137191" evidence="1">
    <location>
        <begin position="22"/>
        <end position="101"/>
    </location>
</feature>
<protein>
    <submittedName>
        <fullName evidence="3">Peptidase</fullName>
    </submittedName>
</protein>
<keyword evidence="4" id="KW-1185">Reference proteome</keyword>
<evidence type="ECO:0000313" key="4">
    <source>
        <dbReference type="Proteomes" id="UP000241936"/>
    </source>
</evidence>
<name>A0ABN5JW68_9PSED</name>
<proteinExistence type="predicted"/>
<dbReference type="RefSeq" id="WP_047229267.1">
    <property type="nucleotide sequence ID" value="NZ_CAXAOX010000009.1"/>
</dbReference>
<dbReference type="Gene3D" id="3.10.450.40">
    <property type="match status" value="1"/>
</dbReference>
<evidence type="ECO:0000313" key="3">
    <source>
        <dbReference type="EMBL" id="AVU76305.1"/>
    </source>
</evidence>
<dbReference type="EMBL" id="CP024081">
    <property type="protein sequence ID" value="AVU76305.1"/>
    <property type="molecule type" value="Genomic_DNA"/>
</dbReference>
<evidence type="ECO:0000259" key="2">
    <source>
        <dbReference type="Pfam" id="PF03413"/>
    </source>
</evidence>
<accession>A0ABN5JW68</accession>
<dbReference type="Proteomes" id="UP000241936">
    <property type="component" value="Chromosome"/>
</dbReference>
<gene>
    <name evidence="3" type="ORF">CRX69_14255</name>
</gene>
<dbReference type="Pfam" id="PF03413">
    <property type="entry name" value="PepSY"/>
    <property type="match status" value="1"/>
</dbReference>
<sequence length="101" mass="11123">MNRLTAFFIVTLMAISGLASARDLTADEAQKLQDAGTILSVEKLNATALSKHPGATLTDTELEQEYGKYIYQVDLRDAQGVDWELELDAVDGKVLKNHQDL</sequence>
<keyword evidence="1" id="KW-0732">Signal</keyword>
<evidence type="ECO:0000256" key="1">
    <source>
        <dbReference type="SAM" id="SignalP"/>
    </source>
</evidence>
<organism evidence="3 4">
    <name type="scientific">Pseudomonas rhizophila</name>
    <dbReference type="NCBI Taxonomy" id="2045200"/>
    <lineage>
        <taxon>Bacteria</taxon>
        <taxon>Pseudomonadati</taxon>
        <taxon>Pseudomonadota</taxon>
        <taxon>Gammaproteobacteria</taxon>
        <taxon>Pseudomonadales</taxon>
        <taxon>Pseudomonadaceae</taxon>
        <taxon>Pseudomonas</taxon>
    </lineage>
</organism>
<dbReference type="InterPro" id="IPR025711">
    <property type="entry name" value="PepSY"/>
</dbReference>
<feature type="signal peptide" evidence="1">
    <location>
        <begin position="1"/>
        <end position="21"/>
    </location>
</feature>